<dbReference type="GO" id="GO:0006412">
    <property type="term" value="P:translation"/>
    <property type="evidence" value="ECO:0007669"/>
    <property type="project" value="InterPro"/>
</dbReference>
<evidence type="ECO:0000313" key="6">
    <source>
        <dbReference type="EMBL" id="GJN93920.1"/>
    </source>
</evidence>
<evidence type="ECO:0000259" key="5">
    <source>
        <dbReference type="Pfam" id="PF01778"/>
    </source>
</evidence>
<dbReference type="Pfam" id="PF01778">
    <property type="entry name" value="Ribosomal_L28e"/>
    <property type="match status" value="1"/>
</dbReference>
<dbReference type="EMBL" id="BQKY01000015">
    <property type="protein sequence ID" value="GJN93920.1"/>
    <property type="molecule type" value="Genomic_DNA"/>
</dbReference>
<keyword evidence="3" id="KW-0687">Ribonucleoprotein</keyword>
<gene>
    <name evidence="6" type="ORF">Rhopal_006979-T1</name>
</gene>
<dbReference type="GO" id="GO:0003735">
    <property type="term" value="F:structural constituent of ribosome"/>
    <property type="evidence" value="ECO:0007669"/>
    <property type="project" value="InterPro"/>
</dbReference>
<comment type="similarity">
    <text evidence="1">Belongs to the eukaryotic ribosomal protein eL28 family.</text>
</comment>
<keyword evidence="2" id="KW-0689">Ribosomal protein</keyword>
<keyword evidence="7" id="KW-1185">Reference proteome</keyword>
<dbReference type="GO" id="GO:0005840">
    <property type="term" value="C:ribosome"/>
    <property type="evidence" value="ECO:0007669"/>
    <property type="project" value="UniProtKB-KW"/>
</dbReference>
<evidence type="ECO:0000256" key="3">
    <source>
        <dbReference type="ARBA" id="ARBA00023274"/>
    </source>
</evidence>
<dbReference type="Gene3D" id="3.30.390.110">
    <property type="match status" value="1"/>
</dbReference>
<organism evidence="6 7">
    <name type="scientific">Rhodotorula paludigena</name>
    <dbReference type="NCBI Taxonomy" id="86838"/>
    <lineage>
        <taxon>Eukaryota</taxon>
        <taxon>Fungi</taxon>
        <taxon>Dikarya</taxon>
        <taxon>Basidiomycota</taxon>
        <taxon>Pucciniomycotina</taxon>
        <taxon>Microbotryomycetes</taxon>
        <taxon>Sporidiobolales</taxon>
        <taxon>Sporidiobolaceae</taxon>
        <taxon>Rhodotorula</taxon>
    </lineage>
</organism>
<evidence type="ECO:0000313" key="7">
    <source>
        <dbReference type="Proteomes" id="UP001342314"/>
    </source>
</evidence>
<accession>A0AAV5GMV9</accession>
<dbReference type="AlphaFoldDB" id="A0AAV5GMV9"/>
<proteinExistence type="inferred from homology"/>
<name>A0AAV5GMV9_9BASI</name>
<dbReference type="InterPro" id="IPR002672">
    <property type="entry name" value="Ribosomal_eL28"/>
</dbReference>
<dbReference type="InterPro" id="IPR029004">
    <property type="entry name" value="Ribosomal_eL28/Mak16"/>
</dbReference>
<evidence type="ECO:0000256" key="2">
    <source>
        <dbReference type="ARBA" id="ARBA00022980"/>
    </source>
</evidence>
<sequence>MLRSLASFRESSTNAYIHKRRGTGQIFSVERGNLTGLHSPKWSGRANRATLDISTPASGRGLNVSYRKPDASPYAVKSAIETKELKNGKEQAQKEVIQALETIGRPEVYQVALGRTSAVLASQNGTRKPQRARNVRPGPVVQ</sequence>
<protein>
    <recommendedName>
        <fullName evidence="5">Ribosomal eL28/Mak16 domain-containing protein</fullName>
    </recommendedName>
</protein>
<feature type="region of interest" description="Disordered" evidence="4">
    <location>
        <begin position="120"/>
        <end position="142"/>
    </location>
</feature>
<dbReference type="PANTHER" id="PTHR10544">
    <property type="entry name" value="60S RIBOSOMAL PROTEIN L28"/>
    <property type="match status" value="1"/>
</dbReference>
<reference evidence="6 7" key="1">
    <citation type="submission" date="2021-12" db="EMBL/GenBank/DDBJ databases">
        <title>High titer production of polyol ester of fatty acids by Rhodotorula paludigena BS15 towards product separation-free biomass refinery.</title>
        <authorList>
            <person name="Mano J."/>
            <person name="Ono H."/>
            <person name="Tanaka T."/>
            <person name="Naito K."/>
            <person name="Sushida H."/>
            <person name="Ike M."/>
            <person name="Tokuyasu K."/>
            <person name="Kitaoka M."/>
        </authorList>
    </citation>
    <scope>NUCLEOTIDE SEQUENCE [LARGE SCALE GENOMIC DNA]</scope>
    <source>
        <strain evidence="6 7">BS15</strain>
    </source>
</reference>
<dbReference type="Proteomes" id="UP001342314">
    <property type="component" value="Unassembled WGS sequence"/>
</dbReference>
<dbReference type="GO" id="GO:1990904">
    <property type="term" value="C:ribonucleoprotein complex"/>
    <property type="evidence" value="ECO:0007669"/>
    <property type="project" value="UniProtKB-KW"/>
</dbReference>
<comment type="caution">
    <text evidence="6">The sequence shown here is derived from an EMBL/GenBank/DDBJ whole genome shotgun (WGS) entry which is preliminary data.</text>
</comment>
<feature type="domain" description="Ribosomal eL28/Mak16" evidence="5">
    <location>
        <begin position="13"/>
        <end position="121"/>
    </location>
</feature>
<evidence type="ECO:0000256" key="1">
    <source>
        <dbReference type="ARBA" id="ARBA00007926"/>
    </source>
</evidence>
<evidence type="ECO:0000256" key="4">
    <source>
        <dbReference type="SAM" id="MobiDB-lite"/>
    </source>
</evidence>